<evidence type="ECO:0000256" key="6">
    <source>
        <dbReference type="SAM" id="Coils"/>
    </source>
</evidence>
<evidence type="ECO:0000256" key="5">
    <source>
        <dbReference type="PROSITE-ProRule" id="PRU00309"/>
    </source>
</evidence>
<protein>
    <submittedName>
        <fullName evidence="10">Transposable element P transposase</fullName>
    </submittedName>
</protein>
<feature type="region of interest" description="Disordered" evidence="7">
    <location>
        <begin position="936"/>
        <end position="964"/>
    </location>
</feature>
<dbReference type="PROSITE" id="PS50950">
    <property type="entry name" value="ZF_THAP"/>
    <property type="match status" value="1"/>
</dbReference>
<dbReference type="InterPro" id="IPR048366">
    <property type="entry name" value="TNP-like_GBD"/>
</dbReference>
<dbReference type="AlphaFoldDB" id="A0AAE1HSL2"/>
<dbReference type="SUPFAM" id="SSF57716">
    <property type="entry name" value="Glucocorticoid receptor-like (DNA-binding domain)"/>
    <property type="match status" value="1"/>
</dbReference>
<evidence type="ECO:0000256" key="4">
    <source>
        <dbReference type="ARBA" id="ARBA00023125"/>
    </source>
</evidence>
<comment type="caution">
    <text evidence="10">The sequence shown here is derived from an EMBL/GenBank/DDBJ whole genome shotgun (WGS) entry which is preliminary data.</text>
</comment>
<keyword evidence="11" id="KW-1185">Reference proteome</keyword>
<sequence length="972" mass="109005">MGNNRCCALNCTKTKKNSPQLHFHRIPKSSYKQWVEALRNPALLKLTPEQLYNRVVCSEHIPQDGYNSKRCTSLRFNVIPVVPDVESSADCAAVVDDPAVAVDLAGSAALVDVDDSGLSVDLTGSKDCTLHALSPSHGVEPNVGNMRHQVAEAIDASNSSTVTSIADSALSEEILGSASTSNSDHNYFSMDCSEGPQPTESKTSCFVTSTPKRPARKLVRRGYNRCKKMPAIPVVPKKNRTPLEDHLLKCAVAYKREAKQQRDNYLRKCQEIKELKTHKEEEALAFLQNKVNPRFFKFLVAEVQNFRRKPQARRWEQDVLADFESMRQRGPRCFRGLPFTKPTRKTLKGLTKKVHLEPGINRAIYEMVGNKAAAMSPEDRVCFVVFDEMSLKVCLSYLEEEDDIVGLADLGSLGRRAVLAEDVLVAMIRSVFGVWKHPLSFWYTNKKMTALDFSNIFQETIRALLEVGLDVRAIVTDGLQKNIAAEHLLGATYEDPYFFINGHKIVTLVDPPHMMKSMRNAVVNYLLRLADGSMVDVRFIKAFLLLDVEEFPRLAPKVTQRHADPNNFEKMNVGMAVRLFHPDVSSGIQTHILRGSLPPEAAATGKFCEKIYKFFQSFQGINYDENPQPMDFSCALSDLTSHREFWIEMINDMQRWEILGSDRVKVIRNWTMTVVAFLHLWDSLKISGFCYLPVGHVNQDCEENFFSGLRFNGGHRLNPSATDVPSAFLRSFVKFLTTESKGKNCRDDEAVNLFDFEELIDILKRNVASEPTEPTHLEIQEEEDDLEEGSSGDDWVRSIASAKVAAPIVLKQLAKLKCGECSDALVTQPQFPLHLPHTMSASAAEMDTLLPNSQVSTVVSRIYEAVGRLQNIVALSNLPRHGVLRHLEAKVSSIPEVSNLNLCEQHQEIKTHLIKAFCKKAIQDLLEKMNQEIKEKCSRTPKNVGPAATVPGPGPSHAPQKPCRKLQRVAHL</sequence>
<keyword evidence="1" id="KW-0479">Metal-binding</keyword>
<evidence type="ECO:0000313" key="11">
    <source>
        <dbReference type="Proteomes" id="UP001219518"/>
    </source>
</evidence>
<keyword evidence="3" id="KW-0862">Zinc</keyword>
<name>A0AAE1HSL2_9NEOP</name>
<proteinExistence type="predicted"/>
<feature type="compositionally biased region" description="Acidic residues" evidence="7">
    <location>
        <begin position="780"/>
        <end position="791"/>
    </location>
</feature>
<feature type="coiled-coil region" evidence="6">
    <location>
        <begin position="255"/>
        <end position="282"/>
    </location>
</feature>
<dbReference type="EMBL" id="JAHWGI010000026">
    <property type="protein sequence ID" value="KAK3907928.1"/>
    <property type="molecule type" value="Genomic_DNA"/>
</dbReference>
<feature type="domain" description="THAP-type" evidence="8">
    <location>
        <begin position="1"/>
        <end position="83"/>
    </location>
</feature>
<evidence type="ECO:0000256" key="3">
    <source>
        <dbReference type="ARBA" id="ARBA00022833"/>
    </source>
</evidence>
<evidence type="ECO:0000256" key="7">
    <source>
        <dbReference type="SAM" id="MobiDB-lite"/>
    </source>
</evidence>
<dbReference type="GO" id="GO:0003677">
    <property type="term" value="F:DNA binding"/>
    <property type="evidence" value="ECO:0007669"/>
    <property type="project" value="UniProtKB-UniRule"/>
</dbReference>
<reference evidence="10" key="1">
    <citation type="submission" date="2021-07" db="EMBL/GenBank/DDBJ databases">
        <authorList>
            <person name="Catto M.A."/>
            <person name="Jacobson A."/>
            <person name="Kennedy G."/>
            <person name="Labadie P."/>
            <person name="Hunt B.G."/>
            <person name="Srinivasan R."/>
        </authorList>
    </citation>
    <scope>NUCLEOTIDE SEQUENCE</scope>
    <source>
        <strain evidence="10">PL_HMW_Pooled</strain>
        <tissue evidence="10">Head</tissue>
    </source>
</reference>
<dbReference type="Pfam" id="PF21787">
    <property type="entry name" value="TNP-like_RNaseH_N"/>
    <property type="match status" value="1"/>
</dbReference>
<dbReference type="InterPro" id="IPR048365">
    <property type="entry name" value="TNP-like_RNaseH_N"/>
</dbReference>
<evidence type="ECO:0000256" key="2">
    <source>
        <dbReference type="ARBA" id="ARBA00022771"/>
    </source>
</evidence>
<dbReference type="InterPro" id="IPR006612">
    <property type="entry name" value="THAP_Znf"/>
</dbReference>
<evidence type="ECO:0000259" key="8">
    <source>
        <dbReference type="PROSITE" id="PS50950"/>
    </source>
</evidence>
<dbReference type="EMBL" id="JAHWGI010001270">
    <property type="protein sequence ID" value="KAK3926683.1"/>
    <property type="molecule type" value="Genomic_DNA"/>
</dbReference>
<keyword evidence="6" id="KW-0175">Coiled coil</keyword>
<dbReference type="Pfam" id="PF05485">
    <property type="entry name" value="THAP"/>
    <property type="match status" value="1"/>
</dbReference>
<organism evidence="10 11">
    <name type="scientific">Frankliniella fusca</name>
    <dbReference type="NCBI Taxonomy" id="407009"/>
    <lineage>
        <taxon>Eukaryota</taxon>
        <taxon>Metazoa</taxon>
        <taxon>Ecdysozoa</taxon>
        <taxon>Arthropoda</taxon>
        <taxon>Hexapoda</taxon>
        <taxon>Insecta</taxon>
        <taxon>Pterygota</taxon>
        <taxon>Neoptera</taxon>
        <taxon>Paraneoptera</taxon>
        <taxon>Thysanoptera</taxon>
        <taxon>Terebrantia</taxon>
        <taxon>Thripoidea</taxon>
        <taxon>Thripidae</taxon>
        <taxon>Frankliniella</taxon>
    </lineage>
</organism>
<dbReference type="SMART" id="SM00980">
    <property type="entry name" value="THAP"/>
    <property type="match status" value="1"/>
</dbReference>
<keyword evidence="4 5" id="KW-0238">DNA-binding</keyword>
<dbReference type="Pfam" id="PF21788">
    <property type="entry name" value="TNP-like_GBD"/>
    <property type="match status" value="1"/>
</dbReference>
<accession>A0AAE1HSL2</accession>
<gene>
    <name evidence="10" type="ORF">KUF71_015019</name>
    <name evidence="9" type="ORF">KUF71_018564</name>
</gene>
<evidence type="ECO:0000256" key="1">
    <source>
        <dbReference type="ARBA" id="ARBA00022723"/>
    </source>
</evidence>
<evidence type="ECO:0000313" key="10">
    <source>
        <dbReference type="EMBL" id="KAK3926683.1"/>
    </source>
</evidence>
<dbReference type="Proteomes" id="UP001219518">
    <property type="component" value="Unassembled WGS sequence"/>
</dbReference>
<dbReference type="GO" id="GO:0008270">
    <property type="term" value="F:zinc ion binding"/>
    <property type="evidence" value="ECO:0007669"/>
    <property type="project" value="UniProtKB-KW"/>
</dbReference>
<keyword evidence="2 5" id="KW-0863">Zinc-finger</keyword>
<reference evidence="10" key="2">
    <citation type="journal article" date="2023" name="BMC Genomics">
        <title>Pest status, molecular evolution, and epigenetic factors derived from the genome assembly of Frankliniella fusca, a thysanopteran phytovirus vector.</title>
        <authorList>
            <person name="Catto M.A."/>
            <person name="Labadie P.E."/>
            <person name="Jacobson A.L."/>
            <person name="Kennedy G.G."/>
            <person name="Srinivasan R."/>
            <person name="Hunt B.G."/>
        </authorList>
    </citation>
    <scope>NUCLEOTIDE SEQUENCE</scope>
    <source>
        <strain evidence="10">PL_HMW_Pooled</strain>
    </source>
</reference>
<feature type="region of interest" description="Disordered" evidence="7">
    <location>
        <begin position="771"/>
        <end position="792"/>
    </location>
</feature>
<evidence type="ECO:0000313" key="9">
    <source>
        <dbReference type="EMBL" id="KAK3907928.1"/>
    </source>
</evidence>